<feature type="region of interest" description="Disordered" evidence="1">
    <location>
        <begin position="29"/>
        <end position="49"/>
    </location>
</feature>
<dbReference type="Proteomes" id="UP000299102">
    <property type="component" value="Unassembled WGS sequence"/>
</dbReference>
<evidence type="ECO:0000313" key="3">
    <source>
        <dbReference type="Proteomes" id="UP000299102"/>
    </source>
</evidence>
<evidence type="ECO:0000313" key="2">
    <source>
        <dbReference type="EMBL" id="GBP35463.1"/>
    </source>
</evidence>
<proteinExistence type="predicted"/>
<sequence length="70" mass="7841">MTAFMRTSSGQDWSNAPIFSLCEKGGKKEKNHYGPSMRPDTRVCPTRTDLKPPEQLMAAMSKARGYDAFI</sequence>
<keyword evidence="3" id="KW-1185">Reference proteome</keyword>
<accession>A0A4C1V9S0</accession>
<reference evidence="2 3" key="1">
    <citation type="journal article" date="2019" name="Commun. Biol.">
        <title>The bagworm genome reveals a unique fibroin gene that provides high tensile strength.</title>
        <authorList>
            <person name="Kono N."/>
            <person name="Nakamura H."/>
            <person name="Ohtoshi R."/>
            <person name="Tomita M."/>
            <person name="Numata K."/>
            <person name="Arakawa K."/>
        </authorList>
    </citation>
    <scope>NUCLEOTIDE SEQUENCE [LARGE SCALE GENOMIC DNA]</scope>
</reference>
<protein>
    <submittedName>
        <fullName evidence="2">Uncharacterized protein</fullName>
    </submittedName>
</protein>
<dbReference type="AlphaFoldDB" id="A0A4C1V9S0"/>
<name>A0A4C1V9S0_EUMVA</name>
<comment type="caution">
    <text evidence="2">The sequence shown here is derived from an EMBL/GenBank/DDBJ whole genome shotgun (WGS) entry which is preliminary data.</text>
</comment>
<organism evidence="2 3">
    <name type="scientific">Eumeta variegata</name>
    <name type="common">Bagworm moth</name>
    <name type="synonym">Eumeta japonica</name>
    <dbReference type="NCBI Taxonomy" id="151549"/>
    <lineage>
        <taxon>Eukaryota</taxon>
        <taxon>Metazoa</taxon>
        <taxon>Ecdysozoa</taxon>
        <taxon>Arthropoda</taxon>
        <taxon>Hexapoda</taxon>
        <taxon>Insecta</taxon>
        <taxon>Pterygota</taxon>
        <taxon>Neoptera</taxon>
        <taxon>Endopterygota</taxon>
        <taxon>Lepidoptera</taxon>
        <taxon>Glossata</taxon>
        <taxon>Ditrysia</taxon>
        <taxon>Tineoidea</taxon>
        <taxon>Psychidae</taxon>
        <taxon>Oiketicinae</taxon>
        <taxon>Eumeta</taxon>
    </lineage>
</organism>
<evidence type="ECO:0000256" key="1">
    <source>
        <dbReference type="SAM" id="MobiDB-lite"/>
    </source>
</evidence>
<dbReference type="EMBL" id="BGZK01000304">
    <property type="protein sequence ID" value="GBP35463.1"/>
    <property type="molecule type" value="Genomic_DNA"/>
</dbReference>
<gene>
    <name evidence="2" type="ORF">EVAR_19973_1</name>
</gene>